<feature type="active site" description="Charge relay system" evidence="4">
    <location>
        <position position="453"/>
    </location>
</feature>
<dbReference type="PROSITE" id="PS00136">
    <property type="entry name" value="SUBTILASE_ASP"/>
    <property type="match status" value="1"/>
</dbReference>
<dbReference type="PROSITE" id="PS51257">
    <property type="entry name" value="PROKAR_LIPOPROTEIN"/>
    <property type="match status" value="1"/>
</dbReference>
<evidence type="ECO:0000313" key="8">
    <source>
        <dbReference type="Proteomes" id="UP001244640"/>
    </source>
</evidence>
<keyword evidence="2 4" id="KW-0378">Hydrolase</keyword>
<evidence type="ECO:0000259" key="6">
    <source>
        <dbReference type="Pfam" id="PF00082"/>
    </source>
</evidence>
<dbReference type="PROSITE" id="PS00138">
    <property type="entry name" value="SUBTILASE_SER"/>
    <property type="match status" value="1"/>
</dbReference>
<dbReference type="RefSeq" id="WP_307185983.1">
    <property type="nucleotide sequence ID" value="NZ_JAUTBA010000001.1"/>
</dbReference>
<dbReference type="GO" id="GO:0006508">
    <property type="term" value="P:proteolysis"/>
    <property type="evidence" value="ECO:0007669"/>
    <property type="project" value="UniProtKB-KW"/>
</dbReference>
<dbReference type="InterPro" id="IPR023828">
    <property type="entry name" value="Peptidase_S8_Ser-AS"/>
</dbReference>
<dbReference type="InterPro" id="IPR000209">
    <property type="entry name" value="Peptidase_S8/S53_dom"/>
</dbReference>
<dbReference type="PRINTS" id="PR00723">
    <property type="entry name" value="SUBTILISIN"/>
</dbReference>
<dbReference type="PANTHER" id="PTHR42884:SF14">
    <property type="entry name" value="NEUROENDOCRINE CONVERTASE 1"/>
    <property type="match status" value="1"/>
</dbReference>
<feature type="active site" description="Charge relay system" evidence="4">
    <location>
        <position position="272"/>
    </location>
</feature>
<dbReference type="EC" id="3.4.21.-" evidence="7"/>
<keyword evidence="3 4" id="KW-0720">Serine protease</keyword>
<dbReference type="Proteomes" id="UP001244640">
    <property type="component" value="Unassembled WGS sequence"/>
</dbReference>
<feature type="active site" description="Charge relay system" evidence="4">
    <location>
        <position position="238"/>
    </location>
</feature>
<gene>
    <name evidence="7" type="ORF">QE382_002293</name>
</gene>
<evidence type="ECO:0000256" key="2">
    <source>
        <dbReference type="ARBA" id="ARBA00022801"/>
    </source>
</evidence>
<dbReference type="SUPFAM" id="SSF52743">
    <property type="entry name" value="Subtilisin-like"/>
    <property type="match status" value="1"/>
</dbReference>
<proteinExistence type="inferred from homology"/>
<organism evidence="7 8">
    <name type="scientific">Sphingobacterium zeae</name>
    <dbReference type="NCBI Taxonomy" id="1776859"/>
    <lineage>
        <taxon>Bacteria</taxon>
        <taxon>Pseudomonadati</taxon>
        <taxon>Bacteroidota</taxon>
        <taxon>Sphingobacteriia</taxon>
        <taxon>Sphingobacteriales</taxon>
        <taxon>Sphingobacteriaceae</taxon>
        <taxon>Sphingobacterium</taxon>
    </lineage>
</organism>
<sequence>MKRILLFLLLATLIGCQKTIFNETIDHAKQDEQLIKAGSYFWSNGQKIALSPDSSVYLLQLAPSANVSKVAKAGGKKVSVLSTSRILISKTDLDADNVISKVEKSHIIAKIPSFKVQEIPFKPNGKIVFKPKSDAELPKIKQLIGDQVNISDTVNYEVYTAEVSNIENILTVANKLYESGLVEFSHPDFISQLIKTSNDPFYTYQYYLNQTNNIDINAPEAWALLGTTTSPVKVAVIDDGVEAHEELTGRLLSGYTPKSPSGYGAPTAGSAHGQAVAGIVAAKRDNNIGIAGIADFAQIIPVNIFYGGESDSDIANAINWAWDQGGADILQNSWSARNTVIVDVIKNAVNNAYTNGRNGKGCVVVFSSGNYHPDGSSAVKFNGVAFPANLPNVIAVGAVARDGAIALYSSRGPEIDLVAPSGQNGIGDVWTIDRMGAPGYSSGNYTSSFSGTSAAAPEVSGVAALVLAKFPNLTAAEVKNVLIQSATDMGAIGFDNTFGYGRVNASAALLSGPSVIEGPSQICNEGVYTIFNPGSITLENANGIATLTALGNNQWKVTRVGSASGIIALRSNLNGIFFEKTVTIGGSINIGFENLNHLQAYDDETFKVLAGNGSYTYQGNLTLFNSGSSGQSTYSWSLFSKSSGNPQVLWTSNGNYLQVFSKGAGGWLILKCVVTNGCNVETRYYRFYFGIEPVLP</sequence>
<dbReference type="GO" id="GO:0008233">
    <property type="term" value="F:peptidase activity"/>
    <property type="evidence" value="ECO:0007669"/>
    <property type="project" value="UniProtKB-KW"/>
</dbReference>
<dbReference type="Pfam" id="PF00082">
    <property type="entry name" value="Peptidase_S8"/>
    <property type="match status" value="1"/>
</dbReference>
<dbReference type="PANTHER" id="PTHR42884">
    <property type="entry name" value="PROPROTEIN CONVERTASE SUBTILISIN/KEXIN-RELATED"/>
    <property type="match status" value="1"/>
</dbReference>
<dbReference type="Gene3D" id="3.40.50.200">
    <property type="entry name" value="Peptidase S8/S53 domain"/>
    <property type="match status" value="1"/>
</dbReference>
<evidence type="ECO:0000256" key="3">
    <source>
        <dbReference type="ARBA" id="ARBA00022825"/>
    </source>
</evidence>
<evidence type="ECO:0000256" key="5">
    <source>
        <dbReference type="RuleBase" id="RU003355"/>
    </source>
</evidence>
<comment type="caution">
    <text evidence="7">The sequence shown here is derived from an EMBL/GenBank/DDBJ whole genome shotgun (WGS) entry which is preliminary data.</text>
</comment>
<evidence type="ECO:0000313" key="7">
    <source>
        <dbReference type="EMBL" id="MDQ1150309.1"/>
    </source>
</evidence>
<reference evidence="7 8" key="1">
    <citation type="submission" date="2023-07" db="EMBL/GenBank/DDBJ databases">
        <title>Functional and genomic diversity of the sorghum phyllosphere microbiome.</title>
        <authorList>
            <person name="Shade A."/>
        </authorList>
    </citation>
    <scope>NUCLEOTIDE SEQUENCE [LARGE SCALE GENOMIC DNA]</scope>
    <source>
        <strain evidence="7 8">SORGH_AS_0892</strain>
    </source>
</reference>
<comment type="similarity">
    <text evidence="4 5">Belongs to the peptidase S8 family.</text>
</comment>
<dbReference type="EMBL" id="JAUTBA010000001">
    <property type="protein sequence ID" value="MDQ1150309.1"/>
    <property type="molecule type" value="Genomic_DNA"/>
</dbReference>
<accession>A0ABU0U628</accession>
<protein>
    <submittedName>
        <fullName evidence="7">Serine protease</fullName>
        <ecNumber evidence="7">3.4.21.-</ecNumber>
    </submittedName>
</protein>
<dbReference type="InterPro" id="IPR023827">
    <property type="entry name" value="Peptidase_S8_Asp-AS"/>
</dbReference>
<evidence type="ECO:0000256" key="4">
    <source>
        <dbReference type="PROSITE-ProRule" id="PRU01240"/>
    </source>
</evidence>
<keyword evidence="1 4" id="KW-0645">Protease</keyword>
<keyword evidence="8" id="KW-1185">Reference proteome</keyword>
<dbReference type="InterPro" id="IPR036852">
    <property type="entry name" value="Peptidase_S8/S53_dom_sf"/>
</dbReference>
<feature type="domain" description="Peptidase S8/S53" evidence="6">
    <location>
        <begin position="232"/>
        <end position="501"/>
    </location>
</feature>
<name>A0ABU0U628_9SPHI</name>
<evidence type="ECO:0000256" key="1">
    <source>
        <dbReference type="ARBA" id="ARBA00022670"/>
    </source>
</evidence>
<dbReference type="PROSITE" id="PS51892">
    <property type="entry name" value="SUBTILASE"/>
    <property type="match status" value="1"/>
</dbReference>
<dbReference type="InterPro" id="IPR015500">
    <property type="entry name" value="Peptidase_S8_subtilisin-rel"/>
</dbReference>